<dbReference type="InterPro" id="IPR042242">
    <property type="entry name" value="RecO_C"/>
</dbReference>
<dbReference type="InterPro" id="IPR022572">
    <property type="entry name" value="DNA_rep/recomb_RecO_N"/>
</dbReference>
<dbReference type="InterPro" id="IPR037278">
    <property type="entry name" value="ARFGAP/RecO"/>
</dbReference>
<dbReference type="AlphaFoldDB" id="A0A318T792"/>
<sequence length="241" mass="25873">MIEWRGEGMVLAARPHGESAAILEVFTEARGRHAGIVHGGTSRKLAPLLQPGAQVALTWRARLEEHLGTFSVEPVRSRMGAVMGDRIALEGLNATAAMLSHLLPERDAHPRLYLRSLALLDMLGEALWPLAYLRWEESLLGEMGFGLDLERCAVTGTREGLAYVSPRTGRAVTSAGAGEFADRLLPLPPVLRGTGGGAAAEVLQGLEVTGWFLEHRLSRSLGERPLPAARARLLAALARAG</sequence>
<comment type="caution">
    <text evidence="9">The sequence shown here is derived from an EMBL/GenBank/DDBJ whole genome shotgun (WGS) entry which is preliminary data.</text>
</comment>
<keyword evidence="3 7" id="KW-0227">DNA damage</keyword>
<keyword evidence="10" id="KW-1185">Reference proteome</keyword>
<evidence type="ECO:0000256" key="4">
    <source>
        <dbReference type="ARBA" id="ARBA00023172"/>
    </source>
</evidence>
<dbReference type="Gene3D" id="1.20.1440.120">
    <property type="entry name" value="Recombination protein O, C-terminal domain"/>
    <property type="match status" value="1"/>
</dbReference>
<dbReference type="Proteomes" id="UP000248311">
    <property type="component" value="Unassembled WGS sequence"/>
</dbReference>
<feature type="domain" description="DNA replication/recombination mediator RecO N-terminal" evidence="8">
    <location>
        <begin position="1"/>
        <end position="77"/>
    </location>
</feature>
<dbReference type="NCBIfam" id="TIGR00613">
    <property type="entry name" value="reco"/>
    <property type="match status" value="1"/>
</dbReference>
<dbReference type="GO" id="GO:0006302">
    <property type="term" value="P:double-strand break repair"/>
    <property type="evidence" value="ECO:0007669"/>
    <property type="project" value="TreeGrafter"/>
</dbReference>
<dbReference type="GO" id="GO:0006310">
    <property type="term" value="P:DNA recombination"/>
    <property type="evidence" value="ECO:0007669"/>
    <property type="project" value="UniProtKB-UniRule"/>
</dbReference>
<gene>
    <name evidence="7" type="primary">recO</name>
    <name evidence="9" type="ORF">DFP88_10263</name>
</gene>
<organism evidence="9 10">
    <name type="scientific">Pseudoroseicyclus aestuarii</name>
    <dbReference type="NCBI Taxonomy" id="1795041"/>
    <lineage>
        <taxon>Bacteria</taxon>
        <taxon>Pseudomonadati</taxon>
        <taxon>Pseudomonadota</taxon>
        <taxon>Alphaproteobacteria</taxon>
        <taxon>Rhodobacterales</taxon>
        <taxon>Paracoccaceae</taxon>
        <taxon>Pseudoroseicyclus</taxon>
    </lineage>
</organism>
<evidence type="ECO:0000256" key="7">
    <source>
        <dbReference type="HAMAP-Rule" id="MF_00201"/>
    </source>
</evidence>
<keyword evidence="5 7" id="KW-0234">DNA repair</keyword>
<evidence type="ECO:0000313" key="10">
    <source>
        <dbReference type="Proteomes" id="UP000248311"/>
    </source>
</evidence>
<dbReference type="PANTHER" id="PTHR33991">
    <property type="entry name" value="DNA REPAIR PROTEIN RECO"/>
    <property type="match status" value="1"/>
</dbReference>
<dbReference type="Pfam" id="PF02565">
    <property type="entry name" value="RecO_C"/>
    <property type="match status" value="1"/>
</dbReference>
<reference evidence="9 10" key="1">
    <citation type="submission" date="2018-06" db="EMBL/GenBank/DDBJ databases">
        <title>Genomic Encyclopedia of Type Strains, Phase III (KMG-III): the genomes of soil and plant-associated and newly described type strains.</title>
        <authorList>
            <person name="Whitman W."/>
        </authorList>
    </citation>
    <scope>NUCLEOTIDE SEQUENCE [LARGE SCALE GENOMIC DNA]</scope>
    <source>
        <strain evidence="9 10">CECT 9025</strain>
    </source>
</reference>
<proteinExistence type="inferred from homology"/>
<dbReference type="PANTHER" id="PTHR33991:SF1">
    <property type="entry name" value="DNA REPAIR PROTEIN RECO"/>
    <property type="match status" value="1"/>
</dbReference>
<keyword evidence="4 7" id="KW-0233">DNA recombination</keyword>
<evidence type="ECO:0000313" key="9">
    <source>
        <dbReference type="EMBL" id="PYE84268.1"/>
    </source>
</evidence>
<dbReference type="InterPro" id="IPR003717">
    <property type="entry name" value="RecO"/>
</dbReference>
<evidence type="ECO:0000256" key="6">
    <source>
        <dbReference type="ARBA" id="ARBA00033409"/>
    </source>
</evidence>
<evidence type="ECO:0000256" key="2">
    <source>
        <dbReference type="ARBA" id="ARBA00021310"/>
    </source>
</evidence>
<dbReference type="SUPFAM" id="SSF57863">
    <property type="entry name" value="ArfGap/RecO-like zinc finger"/>
    <property type="match status" value="1"/>
</dbReference>
<protein>
    <recommendedName>
        <fullName evidence="2 7">DNA repair protein RecO</fullName>
    </recommendedName>
    <alternativeName>
        <fullName evidence="6 7">Recombination protein O</fullName>
    </alternativeName>
</protein>
<evidence type="ECO:0000256" key="5">
    <source>
        <dbReference type="ARBA" id="ARBA00023204"/>
    </source>
</evidence>
<dbReference type="GO" id="GO:0043590">
    <property type="term" value="C:bacterial nucleoid"/>
    <property type="evidence" value="ECO:0007669"/>
    <property type="project" value="TreeGrafter"/>
</dbReference>
<name>A0A318T792_9RHOB</name>
<dbReference type="Pfam" id="PF11967">
    <property type="entry name" value="RecO_N"/>
    <property type="match status" value="1"/>
</dbReference>
<comment type="similarity">
    <text evidence="1 7">Belongs to the RecO family.</text>
</comment>
<dbReference type="Gene3D" id="2.40.50.140">
    <property type="entry name" value="Nucleic acid-binding proteins"/>
    <property type="match status" value="1"/>
</dbReference>
<evidence type="ECO:0000256" key="1">
    <source>
        <dbReference type="ARBA" id="ARBA00007452"/>
    </source>
</evidence>
<evidence type="ECO:0000256" key="3">
    <source>
        <dbReference type="ARBA" id="ARBA00022763"/>
    </source>
</evidence>
<dbReference type="SUPFAM" id="SSF50249">
    <property type="entry name" value="Nucleic acid-binding proteins"/>
    <property type="match status" value="1"/>
</dbReference>
<dbReference type="EMBL" id="QJTE01000002">
    <property type="protein sequence ID" value="PYE84268.1"/>
    <property type="molecule type" value="Genomic_DNA"/>
</dbReference>
<comment type="function">
    <text evidence="7">Involved in DNA repair and RecF pathway recombination.</text>
</comment>
<dbReference type="HAMAP" id="MF_00201">
    <property type="entry name" value="RecO"/>
    <property type="match status" value="1"/>
</dbReference>
<dbReference type="InterPro" id="IPR012340">
    <property type="entry name" value="NA-bd_OB-fold"/>
</dbReference>
<evidence type="ECO:0000259" key="8">
    <source>
        <dbReference type="Pfam" id="PF11967"/>
    </source>
</evidence>
<accession>A0A318T792</accession>